<feature type="region of interest" description="Disordered" evidence="1">
    <location>
        <begin position="1"/>
        <end position="23"/>
    </location>
</feature>
<keyword evidence="3" id="KW-1185">Reference proteome</keyword>
<name>A0A553IAX0_9PEZI</name>
<reference evidence="3" key="1">
    <citation type="submission" date="2019-06" db="EMBL/GenBank/DDBJ databases">
        <title>Draft genome sequence of the griseofulvin-producing fungus Xylaria cubensis strain G536.</title>
        <authorList>
            <person name="Mead M.E."/>
            <person name="Raja H.A."/>
            <person name="Steenwyk J.L."/>
            <person name="Knowles S.L."/>
            <person name="Oberlies N.H."/>
            <person name="Rokas A."/>
        </authorList>
    </citation>
    <scope>NUCLEOTIDE SEQUENCE [LARGE SCALE GENOMIC DNA]</scope>
    <source>
        <strain evidence="3">G536</strain>
    </source>
</reference>
<dbReference type="Proteomes" id="UP000319160">
    <property type="component" value="Unassembled WGS sequence"/>
</dbReference>
<protein>
    <submittedName>
        <fullName evidence="2">Uncharacterized protein</fullName>
    </submittedName>
</protein>
<organism evidence="2 3">
    <name type="scientific">Xylaria flabelliformis</name>
    <dbReference type="NCBI Taxonomy" id="2512241"/>
    <lineage>
        <taxon>Eukaryota</taxon>
        <taxon>Fungi</taxon>
        <taxon>Dikarya</taxon>
        <taxon>Ascomycota</taxon>
        <taxon>Pezizomycotina</taxon>
        <taxon>Sordariomycetes</taxon>
        <taxon>Xylariomycetidae</taxon>
        <taxon>Xylariales</taxon>
        <taxon>Xylariaceae</taxon>
        <taxon>Xylaria</taxon>
    </lineage>
</organism>
<dbReference type="STRING" id="2512241.A0A553IAX0"/>
<evidence type="ECO:0000256" key="1">
    <source>
        <dbReference type="SAM" id="MobiDB-lite"/>
    </source>
</evidence>
<evidence type="ECO:0000313" key="3">
    <source>
        <dbReference type="Proteomes" id="UP000319160"/>
    </source>
</evidence>
<comment type="caution">
    <text evidence="2">The sequence shown here is derived from an EMBL/GenBank/DDBJ whole genome shotgun (WGS) entry which is preliminary data.</text>
</comment>
<accession>A0A553IAX0</accession>
<dbReference type="AlphaFoldDB" id="A0A553IAX0"/>
<dbReference type="EMBL" id="VFLP01000006">
    <property type="protein sequence ID" value="TRX97335.1"/>
    <property type="molecule type" value="Genomic_DNA"/>
</dbReference>
<evidence type="ECO:0000313" key="2">
    <source>
        <dbReference type="EMBL" id="TRX97335.1"/>
    </source>
</evidence>
<gene>
    <name evidence="2" type="ORF">FHL15_001613</name>
</gene>
<sequence>MFSDTEGIVITGKQTDELPDSVRPQTFSGAWDPWYYLRAKEKGSSAKNSQLPSKRLCSATPIPVPLRPRRILGWK</sequence>
<proteinExistence type="predicted"/>